<name>A0ABQ9GL42_9NEOP</name>
<keyword evidence="12 14" id="KW-0472">Membrane</keyword>
<comment type="subcellular location">
    <subcellularLocation>
        <location evidence="3">Endoplasmic reticulum membrane</location>
        <topology evidence="3">Peripheral membrane protein</topology>
    </subcellularLocation>
    <subcellularLocation>
        <location evidence="2">Microsome membrane</location>
        <topology evidence="2">Peripheral membrane protein</topology>
    </subcellularLocation>
</comment>
<dbReference type="PANTHER" id="PTHR24291">
    <property type="entry name" value="CYTOCHROME P450 FAMILY 4"/>
    <property type="match status" value="1"/>
</dbReference>
<keyword evidence="17" id="KW-1185">Reference proteome</keyword>
<feature type="region of interest" description="Disordered" evidence="13">
    <location>
        <begin position="228"/>
        <end position="248"/>
    </location>
</feature>
<keyword evidence="15" id="KW-0732">Signal</keyword>
<keyword evidence="8" id="KW-0492">Microsome</keyword>
<keyword evidence="9" id="KW-0560">Oxidoreductase</keyword>
<accession>A0ABQ9GL42</accession>
<evidence type="ECO:0000256" key="4">
    <source>
        <dbReference type="ARBA" id="ARBA00010617"/>
    </source>
</evidence>
<dbReference type="InterPro" id="IPR001128">
    <property type="entry name" value="Cyt_P450"/>
</dbReference>
<keyword evidence="7" id="KW-0256">Endoplasmic reticulum</keyword>
<keyword evidence="10" id="KW-0408">Iron</keyword>
<keyword evidence="14" id="KW-1133">Transmembrane helix</keyword>
<evidence type="ECO:0008006" key="18">
    <source>
        <dbReference type="Google" id="ProtNLM"/>
    </source>
</evidence>
<comment type="caution">
    <text evidence="16">The sequence shown here is derived from an EMBL/GenBank/DDBJ whole genome shotgun (WGS) entry which is preliminary data.</text>
</comment>
<dbReference type="Pfam" id="PF00067">
    <property type="entry name" value="p450"/>
    <property type="match status" value="1"/>
</dbReference>
<gene>
    <name evidence="16" type="ORF">PR048_026358</name>
</gene>
<keyword evidence="14" id="KW-0812">Transmembrane</keyword>
<evidence type="ECO:0000256" key="15">
    <source>
        <dbReference type="SAM" id="SignalP"/>
    </source>
</evidence>
<evidence type="ECO:0000313" key="16">
    <source>
        <dbReference type="EMBL" id="KAJ8872743.1"/>
    </source>
</evidence>
<evidence type="ECO:0000256" key="3">
    <source>
        <dbReference type="ARBA" id="ARBA00004406"/>
    </source>
</evidence>
<evidence type="ECO:0000256" key="5">
    <source>
        <dbReference type="ARBA" id="ARBA00022617"/>
    </source>
</evidence>
<evidence type="ECO:0000256" key="10">
    <source>
        <dbReference type="ARBA" id="ARBA00023004"/>
    </source>
</evidence>
<dbReference type="Gene3D" id="1.10.630.10">
    <property type="entry name" value="Cytochrome P450"/>
    <property type="match status" value="1"/>
</dbReference>
<evidence type="ECO:0000256" key="7">
    <source>
        <dbReference type="ARBA" id="ARBA00022824"/>
    </source>
</evidence>
<protein>
    <recommendedName>
        <fullName evidence="18">Cytochrome P450</fullName>
    </recommendedName>
</protein>
<sequence>MHILTATNITGAWTVAHFAASLVCSGRCCIYGDSRRKSPLRIPRQYLTGLSLPELDVGACVWQHESRRRGLTRCGDLLLSLARRGRLLPTHRVCAESLIEVHYRRQDCAPVQCFARRGDERVDAHVSVTPSPPTFLSLRRAKFLRPGGHLNRPRMNTYVLVGSSSTGEGETRGRRSSGRMQERVERDYPEKTCSRPLRFPRVTHRLKMRIGVDQCWVHAQKTNKRSTSSLVCGVTPPRIKPGSPRRETSSLAAKLPRPCYLKRNTRHYRLFTDAMEVTAVMWGIVAVLLSCVYVARFWLQRAKLHCQLNKLPGPPAYPIIGTTYQFFGTPRHSEYCDSTAGLGGQEICVRNRSSEHNVHASAPDSQARCIHADNVRAALLRHRKCVHPSAPDSQARCIHADNVRAALLWHRKCVHPSAPDSQARCMHADNVRAALLRHRKCVPHRRRSLCPHMCTGPQTSTCIAAVSSLRQTAARSAIAVTMLLVSCSKNVTLETFSAGPCQEKFQAPEQCAILNGTKHLDKPHTYRFLVPLLGSGLVTSRAMRQTSSQHFDEKWRALMDLMQPMVFPVCLIAGNEPWTTSETSLKDVKTAHIISILARQKWHTHRKIITPAFHLSILESFIEVFSEKCEILMYKLDQKADGSGFDIYPYITRCAMDIICGNFFAPSEKKHSGCSGDRVFTACCMLLPIRTEPETAQILHQCDNRLALDPDTGVSLRTRHYLGFNPLRSLYTQAVAVLGSALSCSNSSISPLDCIVRAPQYTIHIAVLFRRCDSLWPRHLFFNSATSLLIDLRVDMVCYCAPQYTIHIAVHFRSNYAFLTQANTDSLHLNLETGGCICLVRITTRDTPKAVSSSLPDVPTSRRGRSLQRSQPLSWKSPRPSLRAGLYQSLVSH</sequence>
<dbReference type="Proteomes" id="UP001159363">
    <property type="component" value="Chromosome 10"/>
</dbReference>
<dbReference type="PANTHER" id="PTHR24291:SF189">
    <property type="entry name" value="CYTOCHROME P450 4C3-RELATED"/>
    <property type="match status" value="1"/>
</dbReference>
<comment type="cofactor">
    <cofactor evidence="1">
        <name>heme</name>
        <dbReference type="ChEBI" id="CHEBI:30413"/>
    </cofactor>
</comment>
<evidence type="ECO:0000256" key="2">
    <source>
        <dbReference type="ARBA" id="ARBA00004174"/>
    </source>
</evidence>
<evidence type="ECO:0000256" key="11">
    <source>
        <dbReference type="ARBA" id="ARBA00023033"/>
    </source>
</evidence>
<proteinExistence type="inferred from homology"/>
<comment type="similarity">
    <text evidence="4">Belongs to the cytochrome P450 family.</text>
</comment>
<keyword evidence="5" id="KW-0349">Heme</keyword>
<feature type="signal peptide" evidence="15">
    <location>
        <begin position="1"/>
        <end position="25"/>
    </location>
</feature>
<feature type="transmembrane region" description="Helical" evidence="14">
    <location>
        <begin position="279"/>
        <end position="299"/>
    </location>
</feature>
<keyword evidence="6" id="KW-0479">Metal-binding</keyword>
<reference evidence="16 17" key="1">
    <citation type="submission" date="2023-02" db="EMBL/GenBank/DDBJ databases">
        <title>LHISI_Scaffold_Assembly.</title>
        <authorList>
            <person name="Stuart O.P."/>
            <person name="Cleave R."/>
            <person name="Magrath M.J.L."/>
            <person name="Mikheyev A.S."/>
        </authorList>
    </citation>
    <scope>NUCLEOTIDE SEQUENCE [LARGE SCALE GENOMIC DNA]</scope>
    <source>
        <strain evidence="16">Daus_M_001</strain>
        <tissue evidence="16">Leg muscle</tissue>
    </source>
</reference>
<organism evidence="16 17">
    <name type="scientific">Dryococelus australis</name>
    <dbReference type="NCBI Taxonomy" id="614101"/>
    <lineage>
        <taxon>Eukaryota</taxon>
        <taxon>Metazoa</taxon>
        <taxon>Ecdysozoa</taxon>
        <taxon>Arthropoda</taxon>
        <taxon>Hexapoda</taxon>
        <taxon>Insecta</taxon>
        <taxon>Pterygota</taxon>
        <taxon>Neoptera</taxon>
        <taxon>Polyneoptera</taxon>
        <taxon>Phasmatodea</taxon>
        <taxon>Verophasmatodea</taxon>
        <taxon>Anareolatae</taxon>
        <taxon>Phasmatidae</taxon>
        <taxon>Eurycanthinae</taxon>
        <taxon>Dryococelus</taxon>
    </lineage>
</organism>
<evidence type="ECO:0000313" key="17">
    <source>
        <dbReference type="Proteomes" id="UP001159363"/>
    </source>
</evidence>
<feature type="region of interest" description="Disordered" evidence="13">
    <location>
        <begin position="161"/>
        <end position="187"/>
    </location>
</feature>
<evidence type="ECO:0000256" key="13">
    <source>
        <dbReference type="SAM" id="MobiDB-lite"/>
    </source>
</evidence>
<evidence type="ECO:0000256" key="9">
    <source>
        <dbReference type="ARBA" id="ARBA00023002"/>
    </source>
</evidence>
<dbReference type="SUPFAM" id="SSF48264">
    <property type="entry name" value="Cytochrome P450"/>
    <property type="match status" value="1"/>
</dbReference>
<dbReference type="EMBL" id="JARBHB010000011">
    <property type="protein sequence ID" value="KAJ8872743.1"/>
    <property type="molecule type" value="Genomic_DNA"/>
</dbReference>
<dbReference type="InterPro" id="IPR050196">
    <property type="entry name" value="Cytochrome_P450_Monoox"/>
</dbReference>
<keyword evidence="11" id="KW-0503">Monooxygenase</keyword>
<dbReference type="InterPro" id="IPR036396">
    <property type="entry name" value="Cyt_P450_sf"/>
</dbReference>
<evidence type="ECO:0000256" key="6">
    <source>
        <dbReference type="ARBA" id="ARBA00022723"/>
    </source>
</evidence>
<evidence type="ECO:0000256" key="14">
    <source>
        <dbReference type="SAM" id="Phobius"/>
    </source>
</evidence>
<feature type="chain" id="PRO_5046810914" description="Cytochrome P450" evidence="15">
    <location>
        <begin position="26"/>
        <end position="893"/>
    </location>
</feature>
<evidence type="ECO:0000256" key="12">
    <source>
        <dbReference type="ARBA" id="ARBA00023136"/>
    </source>
</evidence>
<feature type="region of interest" description="Disordered" evidence="13">
    <location>
        <begin position="849"/>
        <end position="879"/>
    </location>
</feature>
<evidence type="ECO:0000256" key="1">
    <source>
        <dbReference type="ARBA" id="ARBA00001971"/>
    </source>
</evidence>
<evidence type="ECO:0000256" key="8">
    <source>
        <dbReference type="ARBA" id="ARBA00022848"/>
    </source>
</evidence>